<keyword evidence="2" id="KW-1185">Reference proteome</keyword>
<name>A0A395J118_9HELO</name>
<evidence type="ECO:0000313" key="1">
    <source>
        <dbReference type="EMBL" id="RAL65804.1"/>
    </source>
</evidence>
<proteinExistence type="predicted"/>
<protein>
    <submittedName>
        <fullName evidence="1">Uncharacterized protein</fullName>
    </submittedName>
</protein>
<evidence type="ECO:0000313" key="2">
    <source>
        <dbReference type="Proteomes" id="UP000249056"/>
    </source>
</evidence>
<dbReference type="Proteomes" id="UP000249056">
    <property type="component" value="Unassembled WGS sequence"/>
</dbReference>
<gene>
    <name evidence="1" type="ORF">DID88_005469</name>
</gene>
<sequence length="124" mass="13922">MVGRSKTMIPPTFVTFIGKLIFVKDRRVLAVPPSGFQLFKHNPCVEFAAIILATSHHIHKKGKCFPNMAIKPHLREEESWATPWCLGNGTFPTLIYDTLPAFFAPVAIRSMCFPIKSPIPFVNP</sequence>
<dbReference type="EMBL" id="QKRW01000009">
    <property type="protein sequence ID" value="RAL65804.1"/>
    <property type="molecule type" value="Genomic_DNA"/>
</dbReference>
<comment type="caution">
    <text evidence="1">The sequence shown here is derived from an EMBL/GenBank/DDBJ whole genome shotgun (WGS) entry which is preliminary data.</text>
</comment>
<dbReference type="AlphaFoldDB" id="A0A395J118"/>
<organism evidence="1 2">
    <name type="scientific">Monilinia fructigena</name>
    <dbReference type="NCBI Taxonomy" id="38457"/>
    <lineage>
        <taxon>Eukaryota</taxon>
        <taxon>Fungi</taxon>
        <taxon>Dikarya</taxon>
        <taxon>Ascomycota</taxon>
        <taxon>Pezizomycotina</taxon>
        <taxon>Leotiomycetes</taxon>
        <taxon>Helotiales</taxon>
        <taxon>Sclerotiniaceae</taxon>
        <taxon>Monilinia</taxon>
    </lineage>
</organism>
<reference evidence="1 2" key="1">
    <citation type="submission" date="2018-06" db="EMBL/GenBank/DDBJ databases">
        <title>Genome Sequence of the Brown Rot Fungal Pathogen Monilinia fructigena.</title>
        <authorList>
            <person name="Landi L."/>
            <person name="De Miccolis Angelini R.M."/>
            <person name="Pollastro S."/>
            <person name="Abate D."/>
            <person name="Faretra F."/>
            <person name="Romanazzi G."/>
        </authorList>
    </citation>
    <scope>NUCLEOTIDE SEQUENCE [LARGE SCALE GENOMIC DNA]</scope>
    <source>
        <strain evidence="1 2">Mfrg269</strain>
    </source>
</reference>
<accession>A0A395J118</accession>